<accession>A0ACB7S9D5</accession>
<evidence type="ECO:0000313" key="2">
    <source>
        <dbReference type="Proteomes" id="UP000821845"/>
    </source>
</evidence>
<organism evidence="1 2">
    <name type="scientific">Hyalomma asiaticum</name>
    <name type="common">Tick</name>
    <dbReference type="NCBI Taxonomy" id="266040"/>
    <lineage>
        <taxon>Eukaryota</taxon>
        <taxon>Metazoa</taxon>
        <taxon>Ecdysozoa</taxon>
        <taxon>Arthropoda</taxon>
        <taxon>Chelicerata</taxon>
        <taxon>Arachnida</taxon>
        <taxon>Acari</taxon>
        <taxon>Parasitiformes</taxon>
        <taxon>Ixodida</taxon>
        <taxon>Ixodoidea</taxon>
        <taxon>Ixodidae</taxon>
        <taxon>Hyalomminae</taxon>
        <taxon>Hyalomma</taxon>
    </lineage>
</organism>
<evidence type="ECO:0000313" key="1">
    <source>
        <dbReference type="EMBL" id="KAH6931230.1"/>
    </source>
</evidence>
<proteinExistence type="predicted"/>
<dbReference type="EMBL" id="CM023485">
    <property type="protein sequence ID" value="KAH6931230.1"/>
    <property type="molecule type" value="Genomic_DNA"/>
</dbReference>
<keyword evidence="2" id="KW-1185">Reference proteome</keyword>
<reference evidence="1" key="1">
    <citation type="submission" date="2020-05" db="EMBL/GenBank/DDBJ databases">
        <title>Large-scale comparative analyses of tick genomes elucidate their genetic diversity and vector capacities.</title>
        <authorList>
            <person name="Jia N."/>
            <person name="Wang J."/>
            <person name="Shi W."/>
            <person name="Du L."/>
            <person name="Sun Y."/>
            <person name="Zhan W."/>
            <person name="Jiang J."/>
            <person name="Wang Q."/>
            <person name="Zhang B."/>
            <person name="Ji P."/>
            <person name="Sakyi L.B."/>
            <person name="Cui X."/>
            <person name="Yuan T."/>
            <person name="Jiang B."/>
            <person name="Yang W."/>
            <person name="Lam T.T.-Y."/>
            <person name="Chang Q."/>
            <person name="Ding S."/>
            <person name="Wang X."/>
            <person name="Zhu J."/>
            <person name="Ruan X."/>
            <person name="Zhao L."/>
            <person name="Wei J."/>
            <person name="Que T."/>
            <person name="Du C."/>
            <person name="Cheng J."/>
            <person name="Dai P."/>
            <person name="Han X."/>
            <person name="Huang E."/>
            <person name="Gao Y."/>
            <person name="Liu J."/>
            <person name="Shao H."/>
            <person name="Ye R."/>
            <person name="Li L."/>
            <person name="Wei W."/>
            <person name="Wang X."/>
            <person name="Wang C."/>
            <person name="Yang T."/>
            <person name="Huo Q."/>
            <person name="Li W."/>
            <person name="Guo W."/>
            <person name="Chen H."/>
            <person name="Zhou L."/>
            <person name="Ni X."/>
            <person name="Tian J."/>
            <person name="Zhou Y."/>
            <person name="Sheng Y."/>
            <person name="Liu T."/>
            <person name="Pan Y."/>
            <person name="Xia L."/>
            <person name="Li J."/>
            <person name="Zhao F."/>
            <person name="Cao W."/>
        </authorList>
    </citation>
    <scope>NUCLEOTIDE SEQUENCE</scope>
    <source>
        <strain evidence="1">Hyas-2018</strain>
    </source>
</reference>
<sequence length="126" mass="13472">MSCGDACAAKTSHGFVVAAVYISPGTLPNNVIHFFSHNFCAVCQEDVPVIVTGDVNVNVLRRENEWLVAFLDAELGLHLLSDVIQPSTRNNTCLDIVIGKGVGSRAHCVPLPTYSSDHKAVVAVVK</sequence>
<protein>
    <submittedName>
        <fullName evidence="1">Uncharacterized protein</fullName>
    </submittedName>
</protein>
<gene>
    <name evidence="1" type="ORF">HPB50_022967</name>
</gene>
<dbReference type="Proteomes" id="UP000821845">
    <property type="component" value="Chromosome 5"/>
</dbReference>
<comment type="caution">
    <text evidence="1">The sequence shown here is derived from an EMBL/GenBank/DDBJ whole genome shotgun (WGS) entry which is preliminary data.</text>
</comment>
<name>A0ACB7S9D5_HYAAI</name>